<accession>A0A820RJW8</accession>
<name>A0A820RJW8_9BILA</name>
<protein>
    <submittedName>
        <fullName evidence="1">Uncharacterized protein</fullName>
    </submittedName>
</protein>
<dbReference type="Proteomes" id="UP000663844">
    <property type="component" value="Unassembled WGS sequence"/>
</dbReference>
<organism evidence="1 2">
    <name type="scientific">Adineta steineri</name>
    <dbReference type="NCBI Taxonomy" id="433720"/>
    <lineage>
        <taxon>Eukaryota</taxon>
        <taxon>Metazoa</taxon>
        <taxon>Spiralia</taxon>
        <taxon>Gnathifera</taxon>
        <taxon>Rotifera</taxon>
        <taxon>Eurotatoria</taxon>
        <taxon>Bdelloidea</taxon>
        <taxon>Adinetida</taxon>
        <taxon>Adinetidae</taxon>
        <taxon>Adineta</taxon>
    </lineage>
</organism>
<reference evidence="1" key="1">
    <citation type="submission" date="2021-02" db="EMBL/GenBank/DDBJ databases">
        <authorList>
            <person name="Nowell W R."/>
        </authorList>
    </citation>
    <scope>NUCLEOTIDE SEQUENCE</scope>
</reference>
<proteinExistence type="predicted"/>
<feature type="non-terminal residue" evidence="1">
    <location>
        <position position="1"/>
    </location>
</feature>
<feature type="non-terminal residue" evidence="1">
    <location>
        <position position="108"/>
    </location>
</feature>
<dbReference type="EMBL" id="CAJOAZ010030996">
    <property type="protein sequence ID" value="CAF4437154.1"/>
    <property type="molecule type" value="Genomic_DNA"/>
</dbReference>
<dbReference type="AlphaFoldDB" id="A0A820RJW8"/>
<sequence>IESSNRRQSQPFDLNSPTGEREFIISPAWAAALLQKRGARTPNERFLTYKKPFDWMTDEAFQNLQYLAIYFDWFSEPFDRMVKEVQEVKWRPFCEGDTENCVLPPPLE</sequence>
<evidence type="ECO:0000313" key="2">
    <source>
        <dbReference type="Proteomes" id="UP000663844"/>
    </source>
</evidence>
<gene>
    <name evidence="1" type="ORF">OXD698_LOCUS53594</name>
</gene>
<comment type="caution">
    <text evidence="1">The sequence shown here is derived from an EMBL/GenBank/DDBJ whole genome shotgun (WGS) entry which is preliminary data.</text>
</comment>
<evidence type="ECO:0000313" key="1">
    <source>
        <dbReference type="EMBL" id="CAF4437154.1"/>
    </source>
</evidence>